<dbReference type="SUPFAM" id="SSF50978">
    <property type="entry name" value="WD40 repeat-like"/>
    <property type="match status" value="1"/>
</dbReference>
<comment type="subcellular location">
    <subcellularLocation>
        <location evidence="2">Cytoplasm</location>
    </subcellularLocation>
    <subcellularLocation>
        <location evidence="1">Nucleus</location>
    </subcellularLocation>
</comment>
<feature type="repeat" description="WD" evidence="8">
    <location>
        <begin position="292"/>
        <end position="333"/>
    </location>
</feature>
<evidence type="ECO:0000313" key="12">
    <source>
        <dbReference type="Proteomes" id="UP000014760"/>
    </source>
</evidence>
<dbReference type="EMBL" id="AMQN01008991">
    <property type="status" value="NOT_ANNOTATED_CDS"/>
    <property type="molecule type" value="Genomic_DNA"/>
</dbReference>
<evidence type="ECO:0000256" key="1">
    <source>
        <dbReference type="ARBA" id="ARBA00004123"/>
    </source>
</evidence>
<keyword evidence="5" id="KW-0677">Repeat</keyword>
<dbReference type="OrthoDB" id="9984207at2759"/>
<dbReference type="InterPro" id="IPR020472">
    <property type="entry name" value="WD40_PAC1"/>
</dbReference>
<dbReference type="AlphaFoldDB" id="R7U6Z6"/>
<dbReference type="Proteomes" id="UP000014760">
    <property type="component" value="Unassembled WGS sequence"/>
</dbReference>
<keyword evidence="4 8" id="KW-0853">WD repeat</keyword>
<proteinExistence type="predicted"/>
<dbReference type="PANTHER" id="PTHR19855">
    <property type="entry name" value="WD40 REPEAT PROTEIN 12, 37"/>
    <property type="match status" value="1"/>
</dbReference>
<dbReference type="FunFam" id="2.130.10.10:FF:000511">
    <property type="entry name" value="WD repeat domain 37"/>
    <property type="match status" value="1"/>
</dbReference>
<keyword evidence="12" id="KW-1185">Reference proteome</keyword>
<dbReference type="OMA" id="TACIWGV"/>
<dbReference type="EMBL" id="KB304341">
    <property type="protein sequence ID" value="ELU02135.1"/>
    <property type="molecule type" value="Genomic_DNA"/>
</dbReference>
<dbReference type="STRING" id="283909.R7U6Z6"/>
<dbReference type="EMBL" id="AMQN01008990">
    <property type="status" value="NOT_ANNOTATED_CDS"/>
    <property type="molecule type" value="Genomic_DNA"/>
</dbReference>
<dbReference type="GO" id="GO:0005737">
    <property type="term" value="C:cytoplasm"/>
    <property type="evidence" value="ECO:0007669"/>
    <property type="project" value="UniProtKB-SubCell"/>
</dbReference>
<evidence type="ECO:0000256" key="5">
    <source>
        <dbReference type="ARBA" id="ARBA00022737"/>
    </source>
</evidence>
<feature type="repeat" description="WD" evidence="8">
    <location>
        <begin position="122"/>
        <end position="164"/>
    </location>
</feature>
<feature type="repeat" description="WD" evidence="8">
    <location>
        <begin position="250"/>
        <end position="291"/>
    </location>
</feature>
<feature type="repeat" description="WD" evidence="8">
    <location>
        <begin position="335"/>
        <end position="375"/>
    </location>
</feature>
<reference evidence="10 12" key="2">
    <citation type="journal article" date="2013" name="Nature">
        <title>Insights into bilaterian evolution from three spiralian genomes.</title>
        <authorList>
            <person name="Simakov O."/>
            <person name="Marletaz F."/>
            <person name="Cho S.J."/>
            <person name="Edsinger-Gonzales E."/>
            <person name="Havlak P."/>
            <person name="Hellsten U."/>
            <person name="Kuo D.H."/>
            <person name="Larsson T."/>
            <person name="Lv J."/>
            <person name="Arendt D."/>
            <person name="Savage R."/>
            <person name="Osoegawa K."/>
            <person name="de Jong P."/>
            <person name="Grimwood J."/>
            <person name="Chapman J.A."/>
            <person name="Shapiro H."/>
            <person name="Aerts A."/>
            <person name="Otillar R.P."/>
            <person name="Terry A.Y."/>
            <person name="Boore J.L."/>
            <person name="Grigoriev I.V."/>
            <person name="Lindberg D.R."/>
            <person name="Seaver E.C."/>
            <person name="Weisblat D.A."/>
            <person name="Putnam N.H."/>
            <person name="Rokhsar D.S."/>
        </authorList>
    </citation>
    <scope>NUCLEOTIDE SEQUENCE</scope>
    <source>
        <strain evidence="10 12">I ESC-2004</strain>
    </source>
</reference>
<dbReference type="GO" id="GO:0005634">
    <property type="term" value="C:nucleus"/>
    <property type="evidence" value="ECO:0007669"/>
    <property type="project" value="UniProtKB-SubCell"/>
</dbReference>
<reference evidence="12" key="1">
    <citation type="submission" date="2012-12" db="EMBL/GenBank/DDBJ databases">
        <authorList>
            <person name="Hellsten U."/>
            <person name="Grimwood J."/>
            <person name="Chapman J.A."/>
            <person name="Shapiro H."/>
            <person name="Aerts A."/>
            <person name="Otillar R.P."/>
            <person name="Terry A.Y."/>
            <person name="Boore J.L."/>
            <person name="Simakov O."/>
            <person name="Marletaz F."/>
            <person name="Cho S.-J."/>
            <person name="Edsinger-Gonzales E."/>
            <person name="Havlak P."/>
            <person name="Kuo D.-H."/>
            <person name="Larsson T."/>
            <person name="Lv J."/>
            <person name="Arendt D."/>
            <person name="Savage R."/>
            <person name="Osoegawa K."/>
            <person name="de Jong P."/>
            <person name="Lindberg D.R."/>
            <person name="Seaver E.C."/>
            <person name="Weisblat D.A."/>
            <person name="Putnam N.H."/>
            <person name="Grigoriev I.V."/>
            <person name="Rokhsar D.S."/>
        </authorList>
    </citation>
    <scope>NUCLEOTIDE SEQUENCE</scope>
    <source>
        <strain evidence="12">I ESC-2004</strain>
    </source>
</reference>
<keyword evidence="6" id="KW-0539">Nucleus</keyword>
<evidence type="ECO:0000313" key="11">
    <source>
        <dbReference type="EnsemblMetazoa" id="CapteP222480"/>
    </source>
</evidence>
<feature type="repeat" description="WD" evidence="8">
    <location>
        <begin position="165"/>
        <end position="197"/>
    </location>
</feature>
<dbReference type="PROSITE" id="PS50294">
    <property type="entry name" value="WD_REPEATS_REGION"/>
    <property type="match status" value="3"/>
</dbReference>
<evidence type="ECO:0000256" key="7">
    <source>
        <dbReference type="ARBA" id="ARBA00040954"/>
    </source>
</evidence>
<name>R7U6Z6_CAPTE</name>
<feature type="compositionally biased region" description="Basic and acidic residues" evidence="9">
    <location>
        <begin position="214"/>
        <end position="225"/>
    </location>
</feature>
<gene>
    <name evidence="10" type="ORF">CAPTEDRAFT_222480</name>
</gene>
<dbReference type="SMART" id="SM00320">
    <property type="entry name" value="WD40"/>
    <property type="match status" value="7"/>
</dbReference>
<evidence type="ECO:0000256" key="2">
    <source>
        <dbReference type="ARBA" id="ARBA00004496"/>
    </source>
</evidence>
<reference evidence="11" key="3">
    <citation type="submission" date="2015-06" db="UniProtKB">
        <authorList>
            <consortium name="EnsemblMetazoa"/>
        </authorList>
    </citation>
    <scope>IDENTIFICATION</scope>
</reference>
<dbReference type="FunCoup" id="R7U6Z6">
    <property type="interactions" value="1564"/>
</dbReference>
<dbReference type="PROSITE" id="PS00678">
    <property type="entry name" value="WD_REPEATS_1"/>
    <property type="match status" value="1"/>
</dbReference>
<evidence type="ECO:0000256" key="3">
    <source>
        <dbReference type="ARBA" id="ARBA00022490"/>
    </source>
</evidence>
<evidence type="ECO:0000256" key="9">
    <source>
        <dbReference type="SAM" id="MobiDB-lite"/>
    </source>
</evidence>
<dbReference type="InterPro" id="IPR001680">
    <property type="entry name" value="WD40_rpt"/>
</dbReference>
<dbReference type="InterPro" id="IPR036322">
    <property type="entry name" value="WD40_repeat_dom_sf"/>
</dbReference>
<sequence>MLCQLYEHEDLKHPSSAEMEVPTKIKSKRLQVLRRSRIPGDAEGHSPRSDVDQEALLPPHLRSRLYDLFGQMEREFEALYADNLASGHQISQRLKLTYKTSTSKIVSSFKTGAATCRLVREFRGHRDGVWEVSVSKTDPQVIGTASADHSARIWFVENGSCLLQYVGHSGSVNSLRFHPSQDLVVTASGDNTAHLWKCQVTKPPFVEQPAPKCHSSEDEIDSNEREDTDGMESSDDKIEPTYIRQPSMELLGHSSVVIAADWMPGGNQVITASWDRMAHLHDAETGEIVSVLSGHDQELTNICSHPSQRLLVTASKDTTFRLWDFRDPSMKVNVFQGHTQQVTSAVFGSNDLVVSGSDDRTVKVWDLKNMRSPITTIRTDSAVNRLSVSANNTIAIPQDNRHIRLHDMQGARLARLLKSNRQGHSRMVCSVCWSDNEAATCDLYSCGFDRHIFGWTIKDTKE</sequence>
<dbReference type="HOGENOM" id="CLU_036428_0_0_1"/>
<dbReference type="PANTHER" id="PTHR19855:SF12">
    <property type="entry name" value="WD REPEAT-CONTAINING PROTEIN 37"/>
    <property type="match status" value="1"/>
</dbReference>
<evidence type="ECO:0000256" key="6">
    <source>
        <dbReference type="ARBA" id="ARBA00023242"/>
    </source>
</evidence>
<evidence type="ECO:0000256" key="4">
    <source>
        <dbReference type="ARBA" id="ARBA00022574"/>
    </source>
</evidence>
<dbReference type="Gene3D" id="2.130.10.10">
    <property type="entry name" value="YVTN repeat-like/Quinoprotein amine dehydrogenase"/>
    <property type="match status" value="3"/>
</dbReference>
<dbReference type="Pfam" id="PF00400">
    <property type="entry name" value="WD40"/>
    <property type="match status" value="6"/>
</dbReference>
<evidence type="ECO:0000256" key="8">
    <source>
        <dbReference type="PROSITE-ProRule" id="PRU00221"/>
    </source>
</evidence>
<keyword evidence="3" id="KW-0963">Cytoplasm</keyword>
<accession>R7U6Z6</accession>
<dbReference type="PROSITE" id="PS50082">
    <property type="entry name" value="WD_REPEATS_2"/>
    <property type="match status" value="5"/>
</dbReference>
<dbReference type="InterPro" id="IPR015943">
    <property type="entry name" value="WD40/YVTN_repeat-like_dom_sf"/>
</dbReference>
<dbReference type="CDD" id="cd00200">
    <property type="entry name" value="WD40"/>
    <property type="match status" value="1"/>
</dbReference>
<dbReference type="InterPro" id="IPR019775">
    <property type="entry name" value="WD40_repeat_CS"/>
</dbReference>
<dbReference type="EnsemblMetazoa" id="CapteT222480">
    <property type="protein sequence ID" value="CapteP222480"/>
    <property type="gene ID" value="CapteG222480"/>
</dbReference>
<evidence type="ECO:0000313" key="10">
    <source>
        <dbReference type="EMBL" id="ELU02135.1"/>
    </source>
</evidence>
<feature type="region of interest" description="Disordered" evidence="9">
    <location>
        <begin position="207"/>
        <end position="237"/>
    </location>
</feature>
<protein>
    <recommendedName>
        <fullName evidence="7">WD repeat-containing protein 37</fullName>
    </recommendedName>
</protein>
<dbReference type="PRINTS" id="PR00320">
    <property type="entry name" value="GPROTEINBRPT"/>
</dbReference>
<organism evidence="10">
    <name type="scientific">Capitella teleta</name>
    <name type="common">Polychaete worm</name>
    <dbReference type="NCBI Taxonomy" id="283909"/>
    <lineage>
        <taxon>Eukaryota</taxon>
        <taxon>Metazoa</taxon>
        <taxon>Spiralia</taxon>
        <taxon>Lophotrochozoa</taxon>
        <taxon>Annelida</taxon>
        <taxon>Polychaeta</taxon>
        <taxon>Sedentaria</taxon>
        <taxon>Scolecida</taxon>
        <taxon>Capitellidae</taxon>
        <taxon>Capitella</taxon>
    </lineage>
</organism>